<accession>A2Q239</accession>
<gene>
    <name evidence="2" type="ORF">MtrDRAFT_AC149207g20v2</name>
    <name evidence="3" type="ORF">MtrunA17_Chr2g0287411</name>
</gene>
<dbReference type="Gramene" id="rna8124">
    <property type="protein sequence ID" value="RHN72416.1"/>
    <property type="gene ID" value="gene8124"/>
</dbReference>
<dbReference type="AlphaFoldDB" id="A2Q239"/>
<feature type="compositionally biased region" description="Low complexity" evidence="1">
    <location>
        <begin position="89"/>
        <end position="99"/>
    </location>
</feature>
<proteinExistence type="predicted"/>
<evidence type="ECO:0000256" key="1">
    <source>
        <dbReference type="SAM" id="MobiDB-lite"/>
    </source>
</evidence>
<dbReference type="EMBL" id="PSQE01000002">
    <property type="protein sequence ID" value="RHN72416.1"/>
    <property type="molecule type" value="Genomic_DNA"/>
</dbReference>
<organism evidence="2">
    <name type="scientific">Medicago truncatula</name>
    <name type="common">Barrel medic</name>
    <name type="synonym">Medicago tribuloides</name>
    <dbReference type="NCBI Taxonomy" id="3880"/>
    <lineage>
        <taxon>Eukaryota</taxon>
        <taxon>Viridiplantae</taxon>
        <taxon>Streptophyta</taxon>
        <taxon>Embryophyta</taxon>
        <taxon>Tracheophyta</taxon>
        <taxon>Spermatophyta</taxon>
        <taxon>Magnoliopsida</taxon>
        <taxon>eudicotyledons</taxon>
        <taxon>Gunneridae</taxon>
        <taxon>Pentapetalae</taxon>
        <taxon>rosids</taxon>
        <taxon>fabids</taxon>
        <taxon>Fabales</taxon>
        <taxon>Fabaceae</taxon>
        <taxon>Papilionoideae</taxon>
        <taxon>50 kb inversion clade</taxon>
        <taxon>NPAAA clade</taxon>
        <taxon>Hologalegina</taxon>
        <taxon>IRL clade</taxon>
        <taxon>Trifolieae</taxon>
        <taxon>Medicago</taxon>
    </lineage>
</organism>
<name>A2Q239_MEDTR</name>
<dbReference type="Proteomes" id="UP000265566">
    <property type="component" value="Chromosome 2"/>
</dbReference>
<sequence>MCLRLFPPIIRFLSLTINASVPGFNLTLFTNNKESTPRMQEELKVIAAHLGDFVQPTLSKADMSSTSLTKEEKLTPVVNRKYKKNQIVKASSSTSAKSKPTLGCLSQPL</sequence>
<reference evidence="2" key="1">
    <citation type="submission" date="2005-04" db="EMBL/GenBank/DDBJ databases">
        <authorList>
            <person name="Town C.D."/>
        </authorList>
    </citation>
    <scope>NUCLEOTIDE SEQUENCE</scope>
</reference>
<reference evidence="3" key="3">
    <citation type="journal article" date="2018" name="Nat. Plants">
        <title>Whole-genome landscape of Medicago truncatula symbiotic genes.</title>
        <authorList>
            <person name="Pecrix Y."/>
            <person name="Gamas P."/>
            <person name="Carrere S."/>
        </authorList>
    </citation>
    <scope>NUCLEOTIDE SEQUENCE</scope>
    <source>
        <tissue evidence="3">Leaves</tissue>
    </source>
</reference>
<evidence type="ECO:0000313" key="3">
    <source>
        <dbReference type="EMBL" id="RHN72416.1"/>
    </source>
</evidence>
<evidence type="ECO:0000313" key="2">
    <source>
        <dbReference type="EMBL" id="ABN09758.1"/>
    </source>
</evidence>
<dbReference type="EMBL" id="AC149207">
    <property type="protein sequence ID" value="ABN09758.1"/>
    <property type="molecule type" value="Genomic_DNA"/>
</dbReference>
<feature type="region of interest" description="Disordered" evidence="1">
    <location>
        <begin position="89"/>
        <end position="109"/>
    </location>
</feature>
<reference evidence="2" key="2">
    <citation type="submission" date="2007-03" db="EMBL/GenBank/DDBJ databases">
        <authorList>
            <consortium name="The International Medicago Genome Annotation Group"/>
        </authorList>
    </citation>
    <scope>NUCLEOTIDE SEQUENCE</scope>
</reference>
<protein>
    <submittedName>
        <fullName evidence="2">Uncharacterized protein</fullName>
    </submittedName>
</protein>